<dbReference type="GO" id="GO:0016779">
    <property type="term" value="F:nucleotidyltransferase activity"/>
    <property type="evidence" value="ECO:0007669"/>
    <property type="project" value="InterPro"/>
</dbReference>
<gene>
    <name evidence="6" type="ORF">HYH03_009487</name>
</gene>
<evidence type="ECO:0000256" key="1">
    <source>
        <dbReference type="ARBA" id="ARBA00007265"/>
    </source>
</evidence>
<dbReference type="SUPFAM" id="SSF81301">
    <property type="entry name" value="Nucleotidyltransferase"/>
    <property type="match status" value="1"/>
</dbReference>
<feature type="compositionally biased region" description="Low complexity" evidence="4">
    <location>
        <begin position="482"/>
        <end position="491"/>
    </location>
</feature>
<evidence type="ECO:0000313" key="7">
    <source>
        <dbReference type="Proteomes" id="UP000612055"/>
    </source>
</evidence>
<proteinExistence type="inferred from homology"/>
<feature type="region of interest" description="Disordered" evidence="4">
    <location>
        <begin position="405"/>
        <end position="438"/>
    </location>
</feature>
<dbReference type="SUPFAM" id="SSF81891">
    <property type="entry name" value="Poly A polymerase C-terminal region-like"/>
    <property type="match status" value="1"/>
</dbReference>
<keyword evidence="7" id="KW-1185">Reference proteome</keyword>
<evidence type="ECO:0000259" key="5">
    <source>
        <dbReference type="Pfam" id="PF01743"/>
    </source>
</evidence>
<keyword evidence="2 3" id="KW-0808">Transferase</keyword>
<dbReference type="Proteomes" id="UP000612055">
    <property type="component" value="Unassembled WGS sequence"/>
</dbReference>
<organism evidence="6 7">
    <name type="scientific">Edaphochlamys debaryana</name>
    <dbReference type="NCBI Taxonomy" id="47281"/>
    <lineage>
        <taxon>Eukaryota</taxon>
        <taxon>Viridiplantae</taxon>
        <taxon>Chlorophyta</taxon>
        <taxon>core chlorophytes</taxon>
        <taxon>Chlorophyceae</taxon>
        <taxon>CS clade</taxon>
        <taxon>Chlamydomonadales</taxon>
        <taxon>Chlamydomonadales incertae sedis</taxon>
        <taxon>Edaphochlamys</taxon>
    </lineage>
</organism>
<name>A0A835Y770_9CHLO</name>
<accession>A0A835Y770</accession>
<comment type="similarity">
    <text evidence="1 3">Belongs to the tRNA nucleotidyltransferase/poly(A) polymerase family.</text>
</comment>
<dbReference type="GO" id="GO:0003723">
    <property type="term" value="F:RNA binding"/>
    <property type="evidence" value="ECO:0007669"/>
    <property type="project" value="UniProtKB-KW"/>
</dbReference>
<feature type="region of interest" description="Disordered" evidence="4">
    <location>
        <begin position="482"/>
        <end position="529"/>
    </location>
</feature>
<feature type="compositionally biased region" description="Low complexity" evidence="4">
    <location>
        <begin position="410"/>
        <end position="427"/>
    </location>
</feature>
<evidence type="ECO:0000256" key="2">
    <source>
        <dbReference type="ARBA" id="ARBA00022679"/>
    </source>
</evidence>
<evidence type="ECO:0000256" key="3">
    <source>
        <dbReference type="RuleBase" id="RU003953"/>
    </source>
</evidence>
<dbReference type="EMBL" id="JAEHOE010000046">
    <property type="protein sequence ID" value="KAG2492244.1"/>
    <property type="molecule type" value="Genomic_DNA"/>
</dbReference>
<dbReference type="Gene3D" id="3.30.460.10">
    <property type="entry name" value="Beta Polymerase, domain 2"/>
    <property type="match status" value="1"/>
</dbReference>
<protein>
    <recommendedName>
        <fullName evidence="5">Poly A polymerase head domain-containing protein</fullName>
    </recommendedName>
</protein>
<feature type="region of interest" description="Disordered" evidence="4">
    <location>
        <begin position="133"/>
        <end position="163"/>
    </location>
</feature>
<dbReference type="Gene3D" id="1.10.3090.10">
    <property type="entry name" value="cca-adding enzyme, domain 2"/>
    <property type="match status" value="1"/>
</dbReference>
<dbReference type="OrthoDB" id="445712at2759"/>
<evidence type="ECO:0000313" key="6">
    <source>
        <dbReference type="EMBL" id="KAG2492244.1"/>
    </source>
</evidence>
<dbReference type="PANTHER" id="PTHR43051">
    <property type="entry name" value="POLYNUCLEOTIDE ADENYLYLTRANSFERASE FAMILY PROTEIN"/>
    <property type="match status" value="1"/>
</dbReference>
<dbReference type="PANTHER" id="PTHR43051:SF1">
    <property type="entry name" value="POLYNUCLEOTIDE ADENYLYLTRANSFERASE FAMILY PROTEIN"/>
    <property type="match status" value="1"/>
</dbReference>
<reference evidence="6" key="1">
    <citation type="journal article" date="2020" name="bioRxiv">
        <title>Comparative genomics of Chlamydomonas.</title>
        <authorList>
            <person name="Craig R.J."/>
            <person name="Hasan A.R."/>
            <person name="Ness R.W."/>
            <person name="Keightley P.D."/>
        </authorList>
    </citation>
    <scope>NUCLEOTIDE SEQUENCE</scope>
    <source>
        <strain evidence="6">CCAP 11/70</strain>
    </source>
</reference>
<feature type="compositionally biased region" description="Low complexity" evidence="4">
    <location>
        <begin position="140"/>
        <end position="150"/>
    </location>
</feature>
<dbReference type="InterPro" id="IPR043519">
    <property type="entry name" value="NT_sf"/>
</dbReference>
<dbReference type="InterPro" id="IPR002646">
    <property type="entry name" value="PolA_pol_head_dom"/>
</dbReference>
<dbReference type="InterPro" id="IPR052191">
    <property type="entry name" value="tRNA_ntf/polyA_polymerase_I"/>
</dbReference>
<dbReference type="Pfam" id="PF01743">
    <property type="entry name" value="PolyA_pol"/>
    <property type="match status" value="1"/>
</dbReference>
<keyword evidence="3" id="KW-0694">RNA-binding</keyword>
<evidence type="ECO:0000256" key="4">
    <source>
        <dbReference type="SAM" id="MobiDB-lite"/>
    </source>
</evidence>
<sequence length="529" mass="56419">MRLSLYHLPPLHRPRDADEQACLEAALRLVSRLRAHGHSALFAGGWVRDQFLGRPSADIDIVTSATPQQVVDMFGPQLARLLGGVTCAVTSSGLSFEVSSLRGGSLEAADWAEWRDSAARDFTLNSLFFHPELPEPTPTPASSASDGTSPPLAPAPSEQPRGMVHDYVDGVADLSARLLRLEPPTLLTGYLTFSVVADPVRVFRAARLCVELGLGIDEVTRVNVEAAAGMCKLQQGAGPGDKGVTAGRVFRELDKMAELDAKHAPRALFRQGAGGGKGRAAEESEPGSPRFVAAMELCRKWGALEALFPGLDQTCLELALRGPVRRLPPDLPLELKLACLVVADVEGSLLPCKQARKYDPVLNLLRNAREAQPMWVEQWAELCGLLMGVHASGSTQEHQAWLQLARRDPSASAPGPGPNGPNATGPGQALPGPDATGRYLPTHMATMVDAFAVFVPKGYSRGELSHTVEMRLRAALRWLQQQPPAAAAADGQAKKQSKRKKGQARGQAQAQGQGQGSQVVEPQPGPAVA</sequence>
<comment type="caution">
    <text evidence="6">The sequence shown here is derived from an EMBL/GenBank/DDBJ whole genome shotgun (WGS) entry which is preliminary data.</text>
</comment>
<feature type="domain" description="Poly A polymerase head" evidence="5">
    <location>
        <begin position="42"/>
        <end position="131"/>
    </location>
</feature>
<dbReference type="AlphaFoldDB" id="A0A835Y770"/>
<dbReference type="GO" id="GO:0001680">
    <property type="term" value="P:tRNA 3'-terminal CCA addition"/>
    <property type="evidence" value="ECO:0007669"/>
    <property type="project" value="UniProtKB-ARBA"/>
</dbReference>